<comment type="similarity">
    <text evidence="1">Belongs to the metallo-dependent hydrolases superfamily.</text>
</comment>
<feature type="domain" description="Amidohydrolase-related" evidence="2">
    <location>
        <begin position="79"/>
        <end position="353"/>
    </location>
</feature>
<name>A0A518GA67_9BACT</name>
<evidence type="ECO:0000313" key="4">
    <source>
        <dbReference type="Proteomes" id="UP000318017"/>
    </source>
</evidence>
<dbReference type="SUPFAM" id="SSF51556">
    <property type="entry name" value="Metallo-dependent hydrolases"/>
    <property type="match status" value="1"/>
</dbReference>
<dbReference type="PANTHER" id="PTHR43569:SF2">
    <property type="entry name" value="AMIDOHYDROLASE-RELATED DOMAIN-CONTAINING PROTEIN"/>
    <property type="match status" value="1"/>
</dbReference>
<sequence length="360" mass="39837">MNSSNSRINSDTGQPLLTPSTAANALSTVGQLLSPQADTSFEYLTRRGFVLSTAALGTTVVSESATWGAEAKEVPIPIIDSHIHLFDGSRPQGAPYVGPGGSSPTISLPDDYRKLAVPLGITGAIKVEASPWVEDNLWALQVMQSDEMMLGLVGNLQPEKPDFPELLVRHAKNPLFRGIRHGNLWGYDLTKMVKDDAFMKGMRLLSELDLSLDIANPTVPLLEAVAQLNDSVPDLRIIIDHLPSLEPTVDTQAAYDNVLKVLHSRKNIFVKLSAVIHRIAGKIVRDLEVHRPRLDRLIDVFGDDRILFGSDWPNSDGVAPLDQVVGIVKDYFADKPRELQEKYFWKNSVTAYKWKVKKDR</sequence>
<protein>
    <submittedName>
        <fullName evidence="3">Amidohydrolase</fullName>
    </submittedName>
</protein>
<proteinExistence type="inferred from homology"/>
<dbReference type="OrthoDB" id="5450317at2"/>
<dbReference type="Gene3D" id="3.20.20.140">
    <property type="entry name" value="Metal-dependent hydrolases"/>
    <property type="match status" value="1"/>
</dbReference>
<keyword evidence="3" id="KW-0378">Hydrolase</keyword>
<dbReference type="AlphaFoldDB" id="A0A518GA67"/>
<dbReference type="RefSeq" id="WP_145080621.1">
    <property type="nucleotide sequence ID" value="NZ_CP036298.1"/>
</dbReference>
<organism evidence="3 4">
    <name type="scientific">Aureliella helgolandensis</name>
    <dbReference type="NCBI Taxonomy" id="2527968"/>
    <lineage>
        <taxon>Bacteria</taxon>
        <taxon>Pseudomonadati</taxon>
        <taxon>Planctomycetota</taxon>
        <taxon>Planctomycetia</taxon>
        <taxon>Pirellulales</taxon>
        <taxon>Pirellulaceae</taxon>
        <taxon>Aureliella</taxon>
    </lineage>
</organism>
<reference evidence="3 4" key="1">
    <citation type="submission" date="2019-02" db="EMBL/GenBank/DDBJ databases">
        <title>Deep-cultivation of Planctomycetes and their phenomic and genomic characterization uncovers novel biology.</title>
        <authorList>
            <person name="Wiegand S."/>
            <person name="Jogler M."/>
            <person name="Boedeker C."/>
            <person name="Pinto D."/>
            <person name="Vollmers J."/>
            <person name="Rivas-Marin E."/>
            <person name="Kohn T."/>
            <person name="Peeters S.H."/>
            <person name="Heuer A."/>
            <person name="Rast P."/>
            <person name="Oberbeckmann S."/>
            <person name="Bunk B."/>
            <person name="Jeske O."/>
            <person name="Meyerdierks A."/>
            <person name="Storesund J.E."/>
            <person name="Kallscheuer N."/>
            <person name="Luecker S."/>
            <person name="Lage O.M."/>
            <person name="Pohl T."/>
            <person name="Merkel B.J."/>
            <person name="Hornburger P."/>
            <person name="Mueller R.-W."/>
            <person name="Bruemmer F."/>
            <person name="Labrenz M."/>
            <person name="Spormann A.M."/>
            <person name="Op den Camp H."/>
            <person name="Overmann J."/>
            <person name="Amann R."/>
            <person name="Jetten M.S.M."/>
            <person name="Mascher T."/>
            <person name="Medema M.H."/>
            <person name="Devos D.P."/>
            <person name="Kaster A.-K."/>
            <person name="Ovreas L."/>
            <person name="Rohde M."/>
            <person name="Galperin M.Y."/>
            <person name="Jogler C."/>
        </authorList>
    </citation>
    <scope>NUCLEOTIDE SEQUENCE [LARGE SCALE GENOMIC DNA]</scope>
    <source>
        <strain evidence="3 4">Q31a</strain>
    </source>
</reference>
<dbReference type="EMBL" id="CP036298">
    <property type="protein sequence ID" value="QDV25487.1"/>
    <property type="molecule type" value="Genomic_DNA"/>
</dbReference>
<dbReference type="InterPro" id="IPR006680">
    <property type="entry name" value="Amidohydro-rel"/>
</dbReference>
<dbReference type="Pfam" id="PF04909">
    <property type="entry name" value="Amidohydro_2"/>
    <property type="match status" value="1"/>
</dbReference>
<evidence type="ECO:0000259" key="2">
    <source>
        <dbReference type="Pfam" id="PF04909"/>
    </source>
</evidence>
<dbReference type="PANTHER" id="PTHR43569">
    <property type="entry name" value="AMIDOHYDROLASE"/>
    <property type="match status" value="1"/>
</dbReference>
<dbReference type="Proteomes" id="UP000318017">
    <property type="component" value="Chromosome"/>
</dbReference>
<dbReference type="InterPro" id="IPR032466">
    <property type="entry name" value="Metal_Hydrolase"/>
</dbReference>
<dbReference type="InterPro" id="IPR052350">
    <property type="entry name" value="Metallo-dep_Lactonases"/>
</dbReference>
<accession>A0A518GA67</accession>
<evidence type="ECO:0000256" key="1">
    <source>
        <dbReference type="ARBA" id="ARBA00038310"/>
    </source>
</evidence>
<dbReference type="GO" id="GO:0016787">
    <property type="term" value="F:hydrolase activity"/>
    <property type="evidence" value="ECO:0007669"/>
    <property type="project" value="UniProtKB-KW"/>
</dbReference>
<keyword evidence="4" id="KW-1185">Reference proteome</keyword>
<evidence type="ECO:0000313" key="3">
    <source>
        <dbReference type="EMBL" id="QDV25487.1"/>
    </source>
</evidence>
<gene>
    <name evidence="3" type="ORF">Q31a_38130</name>
</gene>
<dbReference type="KEGG" id="ahel:Q31a_38130"/>